<accession>A0ABP7FIH5</accession>
<evidence type="ECO:0000256" key="1">
    <source>
        <dbReference type="SAM" id="Phobius"/>
    </source>
</evidence>
<organism evidence="2 3">
    <name type="scientific">Streptomyces tremellae</name>
    <dbReference type="NCBI Taxonomy" id="1124239"/>
    <lineage>
        <taxon>Bacteria</taxon>
        <taxon>Bacillati</taxon>
        <taxon>Actinomycetota</taxon>
        <taxon>Actinomycetes</taxon>
        <taxon>Kitasatosporales</taxon>
        <taxon>Streptomycetaceae</taxon>
        <taxon>Streptomyces</taxon>
    </lineage>
</organism>
<dbReference type="Proteomes" id="UP001499884">
    <property type="component" value="Unassembled WGS sequence"/>
</dbReference>
<keyword evidence="1" id="KW-0472">Membrane</keyword>
<reference evidence="3" key="1">
    <citation type="journal article" date="2019" name="Int. J. Syst. Evol. Microbiol.">
        <title>The Global Catalogue of Microorganisms (GCM) 10K type strain sequencing project: providing services to taxonomists for standard genome sequencing and annotation.</title>
        <authorList>
            <consortium name="The Broad Institute Genomics Platform"/>
            <consortium name="The Broad Institute Genome Sequencing Center for Infectious Disease"/>
            <person name="Wu L."/>
            <person name="Ma J."/>
        </authorList>
    </citation>
    <scope>NUCLEOTIDE SEQUENCE [LARGE SCALE GENOMIC DNA]</scope>
    <source>
        <strain evidence="3">JCM 30846</strain>
    </source>
</reference>
<keyword evidence="1" id="KW-1133">Transmembrane helix</keyword>
<gene>
    <name evidence="2" type="primary">amaP_1</name>
    <name evidence="2" type="ORF">GCM10023082_40290</name>
</gene>
<keyword evidence="1" id="KW-0812">Transmembrane</keyword>
<dbReference type="NCBIfam" id="NF033218">
    <property type="entry name" value="anchor_AmaP"/>
    <property type="match status" value="1"/>
</dbReference>
<sequence>MFRLLRLVNRLALCLAGLVLLCAGGVVVAVGAGWSVPSWWPYSGPHDTLLSRGDRYRWRGEGWFWPVVIAALAVLLLLGLWWLLAQFRRARLAEVLVDSGDGEGARVRGRALEDVLERETEADEGVSRAQALLTGRRRRAPAARMKVLLEPHAAPEATLARVADEALEHARDSAGLDSLPAEIRLRAARHRAERVR</sequence>
<protein>
    <submittedName>
        <fullName evidence="2">Alkaline shock response membrane anchor protein AmaP</fullName>
    </submittedName>
</protein>
<evidence type="ECO:0000313" key="3">
    <source>
        <dbReference type="Proteomes" id="UP001499884"/>
    </source>
</evidence>
<comment type="caution">
    <text evidence="2">The sequence shown here is derived from an EMBL/GenBank/DDBJ whole genome shotgun (WGS) entry which is preliminary data.</text>
</comment>
<keyword evidence="3" id="KW-1185">Reference proteome</keyword>
<proteinExistence type="predicted"/>
<dbReference type="RefSeq" id="WP_345649235.1">
    <property type="nucleotide sequence ID" value="NZ_BAABEP010000029.1"/>
</dbReference>
<feature type="transmembrane region" description="Helical" evidence="1">
    <location>
        <begin position="63"/>
        <end position="84"/>
    </location>
</feature>
<dbReference type="EMBL" id="BAABEP010000029">
    <property type="protein sequence ID" value="GAA3739090.1"/>
    <property type="molecule type" value="Genomic_DNA"/>
</dbReference>
<evidence type="ECO:0000313" key="2">
    <source>
        <dbReference type="EMBL" id="GAA3739090.1"/>
    </source>
</evidence>
<name>A0ABP7FIH5_9ACTN</name>